<dbReference type="InterPro" id="IPR000421">
    <property type="entry name" value="FA58C"/>
</dbReference>
<keyword evidence="2" id="KW-0732">Signal</keyword>
<feature type="compositionally biased region" description="Gly residues" evidence="1">
    <location>
        <begin position="63"/>
        <end position="73"/>
    </location>
</feature>
<feature type="compositionally biased region" description="Pro residues" evidence="1">
    <location>
        <begin position="395"/>
        <end position="420"/>
    </location>
</feature>
<evidence type="ECO:0000256" key="2">
    <source>
        <dbReference type="SAM" id="SignalP"/>
    </source>
</evidence>
<gene>
    <name evidence="4" type="ORF">AQJ64_01090</name>
</gene>
<evidence type="ECO:0000259" key="3">
    <source>
        <dbReference type="PROSITE" id="PS50022"/>
    </source>
</evidence>
<dbReference type="OrthoDB" id="9804511at2"/>
<keyword evidence="5" id="KW-1185">Reference proteome</keyword>
<comment type="caution">
    <text evidence="4">The sequence shown here is derived from an EMBL/GenBank/DDBJ whole genome shotgun (WGS) entry which is preliminary data.</text>
</comment>
<name>A0A101TBA5_9ACTN</name>
<dbReference type="SUPFAM" id="SSF49785">
    <property type="entry name" value="Galactose-binding domain-like"/>
    <property type="match status" value="1"/>
</dbReference>
<evidence type="ECO:0000313" key="4">
    <source>
        <dbReference type="EMBL" id="KUN89300.1"/>
    </source>
</evidence>
<dbReference type="Pfam" id="PF00754">
    <property type="entry name" value="F5_F8_type_C"/>
    <property type="match status" value="1"/>
</dbReference>
<dbReference type="Gene3D" id="2.60.120.260">
    <property type="entry name" value="Galactose-binding domain-like"/>
    <property type="match status" value="1"/>
</dbReference>
<accession>A0A101TBA5</accession>
<dbReference type="Gene3D" id="3.30.2080.10">
    <property type="entry name" value="GH92 mannosidase domain"/>
    <property type="match status" value="1"/>
</dbReference>
<feature type="region of interest" description="Disordered" evidence="1">
    <location>
        <begin position="371"/>
        <end position="436"/>
    </location>
</feature>
<protein>
    <recommendedName>
        <fullName evidence="3">F5/8 type C domain-containing protein</fullName>
    </recommendedName>
</protein>
<dbReference type="Pfam" id="PF07971">
    <property type="entry name" value="Glyco_hydro_92"/>
    <property type="match status" value="1"/>
</dbReference>
<feature type="signal peptide" evidence="2">
    <location>
        <begin position="1"/>
        <end position="28"/>
    </location>
</feature>
<sequence length="436" mass="45935">MQWFGRLRTVAITAILVMTAGAPGVAVARPAHLPPPARAFASSFEAGQPAPDWTSTPERASGVDGGYATGGLPGEVTDRVTGVRASAENTAGGEVKENLADGEPSTKWLTFAATGWAEFDLDAPAAVTTYALTSANDAAERDPADWTLSGSADGSTWTVLDSRSGDDFTERFQTKTYPLAAPAEYRHFRLDVTKNHGADILQLADLRLATGGSDGPVPPDMLTVVDRGPSGSPTAKARAGFTGVRALRYAGRHTASGRAYSYNKVFDVNVRVGARTRLAYRIFPQLADGERDYAATNVSVDLAFTDGTYLSGLAAVDRYGFPLSPRGQGAARNSAGNVYVQGLKVDGRTWTSTSLPHSLLAEGGTLEFAMGPRPSAWGSGKNAAPVSITRDDRVPTPPMRSPAPAPWPTTPPGRPRPCPAPSHCRAGVPRRPCSTR</sequence>
<feature type="domain" description="F5/8 type C" evidence="3">
    <location>
        <begin position="60"/>
        <end position="213"/>
    </location>
</feature>
<evidence type="ECO:0000256" key="1">
    <source>
        <dbReference type="SAM" id="MobiDB-lite"/>
    </source>
</evidence>
<dbReference type="EMBL" id="LMWW01000001">
    <property type="protein sequence ID" value="KUN89300.1"/>
    <property type="molecule type" value="Genomic_DNA"/>
</dbReference>
<reference evidence="4 5" key="1">
    <citation type="submission" date="2015-10" db="EMBL/GenBank/DDBJ databases">
        <title>Draft genome sequence of Streptomyces griseoruber DSM 40281, type strain for the species Streptomyces griseoruber.</title>
        <authorList>
            <person name="Ruckert C."/>
            <person name="Winkler A."/>
            <person name="Kalinowski J."/>
            <person name="Kampfer P."/>
            <person name="Glaeser S."/>
        </authorList>
    </citation>
    <scope>NUCLEOTIDE SEQUENCE [LARGE SCALE GENOMIC DNA]</scope>
    <source>
        <strain evidence="4 5">DSM 40281</strain>
    </source>
</reference>
<organism evidence="4 5">
    <name type="scientific">Streptomyces griseoruber</name>
    <dbReference type="NCBI Taxonomy" id="1943"/>
    <lineage>
        <taxon>Bacteria</taxon>
        <taxon>Bacillati</taxon>
        <taxon>Actinomycetota</taxon>
        <taxon>Actinomycetes</taxon>
        <taxon>Kitasatosporales</taxon>
        <taxon>Streptomycetaceae</taxon>
        <taxon>Streptomyces</taxon>
    </lineage>
</organism>
<dbReference type="STRING" id="1943.AQJ64_01090"/>
<evidence type="ECO:0000313" key="5">
    <source>
        <dbReference type="Proteomes" id="UP000052982"/>
    </source>
</evidence>
<dbReference type="InterPro" id="IPR012939">
    <property type="entry name" value="Glyco_hydro_92"/>
</dbReference>
<feature type="region of interest" description="Disordered" evidence="1">
    <location>
        <begin position="45"/>
        <end position="76"/>
    </location>
</feature>
<dbReference type="Proteomes" id="UP000052982">
    <property type="component" value="Unassembled WGS sequence"/>
</dbReference>
<proteinExistence type="predicted"/>
<feature type="chain" id="PRO_5007107105" description="F5/8 type C domain-containing protein" evidence="2">
    <location>
        <begin position="29"/>
        <end position="436"/>
    </location>
</feature>
<dbReference type="PROSITE" id="PS50022">
    <property type="entry name" value="FA58C_3"/>
    <property type="match status" value="1"/>
</dbReference>
<dbReference type="InterPro" id="IPR008979">
    <property type="entry name" value="Galactose-bd-like_sf"/>
</dbReference>
<dbReference type="AlphaFoldDB" id="A0A101TBA5"/>